<proteinExistence type="predicted"/>
<protein>
    <submittedName>
        <fullName evidence="2">Uncharacterized protein</fullName>
    </submittedName>
</protein>
<dbReference type="AlphaFoldDB" id="A0A5B0SJS2"/>
<feature type="region of interest" description="Disordered" evidence="1">
    <location>
        <begin position="39"/>
        <end position="78"/>
    </location>
</feature>
<reference evidence="2 3" key="1">
    <citation type="submission" date="2019-05" db="EMBL/GenBank/DDBJ databases">
        <title>Emergence of the Ug99 lineage of the wheat stem rust pathogen through somatic hybridization.</title>
        <authorList>
            <person name="Li F."/>
            <person name="Upadhyaya N.M."/>
            <person name="Sperschneider J."/>
            <person name="Matny O."/>
            <person name="Nguyen-Phuc H."/>
            <person name="Mago R."/>
            <person name="Raley C."/>
            <person name="Miller M.E."/>
            <person name="Silverstein K.A.T."/>
            <person name="Henningsen E."/>
            <person name="Hirsch C.D."/>
            <person name="Visser B."/>
            <person name="Pretorius Z.A."/>
            <person name="Steffenson B.J."/>
            <person name="Schwessinger B."/>
            <person name="Dodds P.N."/>
            <person name="Figueroa M."/>
        </authorList>
    </citation>
    <scope>NUCLEOTIDE SEQUENCE [LARGE SCALE GENOMIC DNA]</scope>
    <source>
        <strain evidence="2 3">Ug99</strain>
    </source>
</reference>
<organism evidence="2 3">
    <name type="scientific">Puccinia graminis f. sp. tritici</name>
    <dbReference type="NCBI Taxonomy" id="56615"/>
    <lineage>
        <taxon>Eukaryota</taxon>
        <taxon>Fungi</taxon>
        <taxon>Dikarya</taxon>
        <taxon>Basidiomycota</taxon>
        <taxon>Pucciniomycotina</taxon>
        <taxon>Pucciniomycetes</taxon>
        <taxon>Pucciniales</taxon>
        <taxon>Pucciniaceae</taxon>
        <taxon>Puccinia</taxon>
    </lineage>
</organism>
<gene>
    <name evidence="2" type="ORF">PGTUg99_026526</name>
</gene>
<accession>A0A5B0SJS2</accession>
<name>A0A5B0SJS2_PUCGR</name>
<evidence type="ECO:0000256" key="1">
    <source>
        <dbReference type="SAM" id="MobiDB-lite"/>
    </source>
</evidence>
<sequence>MTTEGAQGGGIKRCKTRRAVNTYQCARVQKSAFSSALWRSSAGMKPEDANALSKTPPAASSEPPHVERNISAGAGRRRRGFPAEVTELAIEKVQLGEAIFTHTGKFPKSVGHTA</sequence>
<dbReference type="EMBL" id="VDEP01000004">
    <property type="protein sequence ID" value="KAA1138050.1"/>
    <property type="molecule type" value="Genomic_DNA"/>
</dbReference>
<dbReference type="Proteomes" id="UP000325313">
    <property type="component" value="Unassembled WGS sequence"/>
</dbReference>
<comment type="caution">
    <text evidence="2">The sequence shown here is derived from an EMBL/GenBank/DDBJ whole genome shotgun (WGS) entry which is preliminary data.</text>
</comment>
<evidence type="ECO:0000313" key="3">
    <source>
        <dbReference type="Proteomes" id="UP000325313"/>
    </source>
</evidence>
<evidence type="ECO:0000313" key="2">
    <source>
        <dbReference type="EMBL" id="KAA1138050.1"/>
    </source>
</evidence>